<proteinExistence type="predicted"/>
<gene>
    <name evidence="1" type="ORF">BS50DRAFT_647417</name>
</gene>
<sequence>MWPIIPVSFVDAIGSLNCDIFASMISFSESDGRPKLFRRKSSAYTKEKHQLCGPLVARQVKKRHSMSLMAYLGSVGATFLSSRFSRSLKNHQSLLSYQYSPISSFNMSFALPDTWHIQCIIKQELGTDSKRESYVKKANLALSLIYEDDNPGLHRLTDSSTLAPARLEVAKVKDSRMKYRAVSKPAVQIQFRLSSTPDTDADAVHRAVKGFCLRVFALKAAGDIFSTMRHFSSQSLLGIEPLDQIFSLYWTQGFLQTFIHQKIPLYAHLADTEIYAPWLKAVSTICAAACTPETKDLAKSIGISLRNIMTLGLQTVDKDDENESRTKAMSFYGKVQKLLRHMDQTNDIPSDAEVELFVITFEVLEAAFDILVSNQKILDQWNEIVSSAKYREQIAKNATLGAVGICIASCSTIMKDTVESLGKNQSGIISSTLPIRQNCENKRKEKMTESEEIQYLITRVQELSGWLIVFSKPHTAVGDGVGLDSQEIRDLRDHFNSRGLGACNSLADLQATLELEKKGIEEQLERMRKDPACKHIFA</sequence>
<keyword evidence="2" id="KW-1185">Reference proteome</keyword>
<dbReference type="AlphaFoldDB" id="A0A2T2NE43"/>
<organism evidence="1 2">
    <name type="scientific">Corynespora cassiicola Philippines</name>
    <dbReference type="NCBI Taxonomy" id="1448308"/>
    <lineage>
        <taxon>Eukaryota</taxon>
        <taxon>Fungi</taxon>
        <taxon>Dikarya</taxon>
        <taxon>Ascomycota</taxon>
        <taxon>Pezizomycotina</taxon>
        <taxon>Dothideomycetes</taxon>
        <taxon>Pleosporomycetidae</taxon>
        <taxon>Pleosporales</taxon>
        <taxon>Corynesporascaceae</taxon>
        <taxon>Corynespora</taxon>
    </lineage>
</organism>
<name>A0A2T2NE43_CORCC</name>
<reference evidence="1 2" key="1">
    <citation type="journal article" date="2018" name="Front. Microbiol.">
        <title>Genome-Wide Analysis of Corynespora cassiicola Leaf Fall Disease Putative Effectors.</title>
        <authorList>
            <person name="Lopez D."/>
            <person name="Ribeiro S."/>
            <person name="Label P."/>
            <person name="Fumanal B."/>
            <person name="Venisse J.S."/>
            <person name="Kohler A."/>
            <person name="de Oliveira R.R."/>
            <person name="Labutti K."/>
            <person name="Lipzen A."/>
            <person name="Lail K."/>
            <person name="Bauer D."/>
            <person name="Ohm R.A."/>
            <person name="Barry K.W."/>
            <person name="Spatafora J."/>
            <person name="Grigoriev I.V."/>
            <person name="Martin F.M."/>
            <person name="Pujade-Renaud V."/>
        </authorList>
    </citation>
    <scope>NUCLEOTIDE SEQUENCE [LARGE SCALE GENOMIC DNA]</scope>
    <source>
        <strain evidence="1 2">Philippines</strain>
    </source>
</reference>
<dbReference type="Proteomes" id="UP000240883">
    <property type="component" value="Unassembled WGS sequence"/>
</dbReference>
<dbReference type="EMBL" id="KZ678139">
    <property type="protein sequence ID" value="PSN63697.1"/>
    <property type="molecule type" value="Genomic_DNA"/>
</dbReference>
<dbReference type="OrthoDB" id="5231732at2759"/>
<evidence type="ECO:0000313" key="1">
    <source>
        <dbReference type="EMBL" id="PSN63697.1"/>
    </source>
</evidence>
<protein>
    <submittedName>
        <fullName evidence="1">Uncharacterized protein</fullName>
    </submittedName>
</protein>
<evidence type="ECO:0000313" key="2">
    <source>
        <dbReference type="Proteomes" id="UP000240883"/>
    </source>
</evidence>
<accession>A0A2T2NE43</accession>